<evidence type="ECO:0000256" key="1">
    <source>
        <dbReference type="PROSITE-ProRule" id="PRU00708"/>
    </source>
</evidence>
<dbReference type="PANTHER" id="PTHR24014:SF6">
    <property type="entry name" value="PENTATRICOPEPTIDE REPEAT-CONTAINING PROTEIN 1, MITOCHONDRIAL"/>
    <property type="match status" value="1"/>
</dbReference>
<evidence type="ECO:0000313" key="3">
    <source>
        <dbReference type="Proteomes" id="UP001516400"/>
    </source>
</evidence>
<dbReference type="InterPro" id="IPR002885">
    <property type="entry name" value="PPR_rpt"/>
</dbReference>
<dbReference type="Proteomes" id="UP001516400">
    <property type="component" value="Unassembled WGS sequence"/>
</dbReference>
<dbReference type="PROSITE" id="PS51375">
    <property type="entry name" value="PPR"/>
    <property type="match status" value="2"/>
</dbReference>
<evidence type="ECO:0000313" key="2">
    <source>
        <dbReference type="EMBL" id="KAL3275685.1"/>
    </source>
</evidence>
<evidence type="ECO:0008006" key="4">
    <source>
        <dbReference type="Google" id="ProtNLM"/>
    </source>
</evidence>
<dbReference type="PANTHER" id="PTHR24014">
    <property type="entry name" value="2-OXOGLUTARATE AND IRON-DEPENDENT OXYGENASE DOMAIN-CONTAINING PROTEIN 2"/>
    <property type="match status" value="1"/>
</dbReference>
<comment type="caution">
    <text evidence="2">The sequence shown here is derived from an EMBL/GenBank/DDBJ whole genome shotgun (WGS) entry which is preliminary data.</text>
</comment>
<feature type="repeat" description="PPR" evidence="1">
    <location>
        <begin position="222"/>
        <end position="256"/>
    </location>
</feature>
<sequence length="660" mass="75924">MFIRTLSPRGYSKCCSVLNLSKQPRIRLFTKALSTAEPIIHNKIPTEKKESLSISGDVSKSHSEEEYLVKLINDPDTFGTLSPENETVDAGDLEEEKFFEEKALPSQKLSTKKYADLIKSLIEQRKIKEAIDVLEVKMLKEDQFKPENYIYNLLLGACGRVGYTKKAFSLYNDMKKRGLKATPGTYTALFNACSNSPWPTTDGLTRAKHLRNIMIEKMYEPNDTNYNAMIKAFGRCGDISTAFAIVDEMMSKRICLTSDTLNFLFQACISNKDSGFRHALLVWRKLVMMKIQPSTFTYNLLLRTIRDCNLGDIEVTQQVISHILRRDQFMIDQQSNQLMLNGSNEKLLFPLTENYQISGPVSHVPPSSLSNDVFPNLLAKVPHLGNLISLSEVKKPEERLLLVGGMSGFLENMKENNCTPNIKTYTQLLDVIPSTVAAENELLSVMKKGKVKFDVDFFNMIIKKRSLRYDYEGAKEVLKIMAKYKLKPNLITYGLLALGCTTEESALELLAVIKNSKYRLNIEILGAMMSTACYHKKFPYILKLMEICIEENISPNRKFIEHLDNLKTTCRSMMKDKNNELAQSKIFQSGFQIFRLRYKKWLAEVKIEDDKDLHPWQQYKENTDINTDKYYKDIDRRTRFKPRHTSKFLLKTSPKHFQNK</sequence>
<dbReference type="EMBL" id="JABFTP020000083">
    <property type="protein sequence ID" value="KAL3275685.1"/>
    <property type="molecule type" value="Genomic_DNA"/>
</dbReference>
<feature type="repeat" description="PPR" evidence="1">
    <location>
        <begin position="147"/>
        <end position="181"/>
    </location>
</feature>
<dbReference type="NCBIfam" id="TIGR00756">
    <property type="entry name" value="PPR"/>
    <property type="match status" value="2"/>
</dbReference>
<proteinExistence type="predicted"/>
<dbReference type="Pfam" id="PF13041">
    <property type="entry name" value="PPR_2"/>
    <property type="match status" value="2"/>
</dbReference>
<reference evidence="2 3" key="1">
    <citation type="journal article" date="2021" name="BMC Biol.">
        <title>Horizontally acquired antibacterial genes associated with adaptive radiation of ladybird beetles.</title>
        <authorList>
            <person name="Li H.S."/>
            <person name="Tang X.F."/>
            <person name="Huang Y.H."/>
            <person name="Xu Z.Y."/>
            <person name="Chen M.L."/>
            <person name="Du X.Y."/>
            <person name="Qiu B.Y."/>
            <person name="Chen P.T."/>
            <person name="Zhang W."/>
            <person name="Slipinski A."/>
            <person name="Escalona H.E."/>
            <person name="Waterhouse R.M."/>
            <person name="Zwick A."/>
            <person name="Pang H."/>
        </authorList>
    </citation>
    <scope>NUCLEOTIDE SEQUENCE [LARGE SCALE GENOMIC DNA]</scope>
    <source>
        <strain evidence="2">SYSU2018</strain>
    </source>
</reference>
<keyword evidence="3" id="KW-1185">Reference proteome</keyword>
<dbReference type="Pfam" id="PF13812">
    <property type="entry name" value="PPR_3"/>
    <property type="match status" value="2"/>
</dbReference>
<name>A0ABD2NAA1_9CUCU</name>
<accession>A0ABD2NAA1</accession>
<organism evidence="2 3">
    <name type="scientific">Cryptolaemus montrouzieri</name>
    <dbReference type="NCBI Taxonomy" id="559131"/>
    <lineage>
        <taxon>Eukaryota</taxon>
        <taxon>Metazoa</taxon>
        <taxon>Ecdysozoa</taxon>
        <taxon>Arthropoda</taxon>
        <taxon>Hexapoda</taxon>
        <taxon>Insecta</taxon>
        <taxon>Pterygota</taxon>
        <taxon>Neoptera</taxon>
        <taxon>Endopterygota</taxon>
        <taxon>Coleoptera</taxon>
        <taxon>Polyphaga</taxon>
        <taxon>Cucujiformia</taxon>
        <taxon>Coccinelloidea</taxon>
        <taxon>Coccinellidae</taxon>
        <taxon>Scymninae</taxon>
        <taxon>Scymnini</taxon>
        <taxon>Cryptolaemus</taxon>
    </lineage>
</organism>
<dbReference type="Gene3D" id="1.25.40.10">
    <property type="entry name" value="Tetratricopeptide repeat domain"/>
    <property type="match status" value="3"/>
</dbReference>
<dbReference type="AlphaFoldDB" id="A0ABD2NAA1"/>
<protein>
    <recommendedName>
        <fullName evidence="4">Pentatricopeptide repeat-containing protein</fullName>
    </recommendedName>
</protein>
<dbReference type="InterPro" id="IPR011990">
    <property type="entry name" value="TPR-like_helical_dom_sf"/>
</dbReference>
<gene>
    <name evidence="2" type="ORF">HHI36_020437</name>
</gene>